<keyword evidence="2" id="KW-1185">Reference proteome</keyword>
<sequence>MDMDPSLLACFVDLILKSRASTAGLAQLALLLDEIAACKCDGLAQLICHVTRTAGPTDHQCARQSGGERELFPFQNTALQ</sequence>
<evidence type="ECO:0000313" key="2">
    <source>
        <dbReference type="Proteomes" id="UP000008022"/>
    </source>
</evidence>
<protein>
    <submittedName>
        <fullName evidence="1">Uncharacterized protein</fullName>
    </submittedName>
</protein>
<reference evidence="2" key="1">
    <citation type="submission" date="2013-06" db="EMBL/GenBank/DDBJ databases">
        <authorList>
            <person name="Zhao Q."/>
        </authorList>
    </citation>
    <scope>NUCLEOTIDE SEQUENCE</scope>
    <source>
        <strain evidence="2">cv. W1943</strain>
    </source>
</reference>
<name>A0A0E0P3M1_ORYRU</name>
<dbReference type="HOGENOM" id="CLU_2594011_0_0_1"/>
<dbReference type="EnsemblPlants" id="ORUFI03G41970.1">
    <property type="protein sequence ID" value="ORUFI03G41970.1"/>
    <property type="gene ID" value="ORUFI03G41970"/>
</dbReference>
<accession>A0A0E0P3M1</accession>
<dbReference type="AlphaFoldDB" id="A0A0E0P3M1"/>
<dbReference type="Gramene" id="ORUFI03G41970.1">
    <property type="protein sequence ID" value="ORUFI03G41970.1"/>
    <property type="gene ID" value="ORUFI03G41970"/>
</dbReference>
<proteinExistence type="predicted"/>
<reference evidence="1" key="2">
    <citation type="submission" date="2015-06" db="UniProtKB">
        <authorList>
            <consortium name="EnsemblPlants"/>
        </authorList>
    </citation>
    <scope>IDENTIFICATION</scope>
</reference>
<evidence type="ECO:0000313" key="1">
    <source>
        <dbReference type="EnsemblPlants" id="ORUFI03G41970.1"/>
    </source>
</evidence>
<dbReference type="Proteomes" id="UP000008022">
    <property type="component" value="Unassembled WGS sequence"/>
</dbReference>
<organism evidence="1 2">
    <name type="scientific">Oryza rufipogon</name>
    <name type="common">Brownbeard rice</name>
    <name type="synonym">Asian wild rice</name>
    <dbReference type="NCBI Taxonomy" id="4529"/>
    <lineage>
        <taxon>Eukaryota</taxon>
        <taxon>Viridiplantae</taxon>
        <taxon>Streptophyta</taxon>
        <taxon>Embryophyta</taxon>
        <taxon>Tracheophyta</taxon>
        <taxon>Spermatophyta</taxon>
        <taxon>Magnoliopsida</taxon>
        <taxon>Liliopsida</taxon>
        <taxon>Poales</taxon>
        <taxon>Poaceae</taxon>
        <taxon>BOP clade</taxon>
        <taxon>Oryzoideae</taxon>
        <taxon>Oryzeae</taxon>
        <taxon>Oryzinae</taxon>
        <taxon>Oryza</taxon>
    </lineage>
</organism>